<evidence type="ECO:0000313" key="2">
    <source>
        <dbReference type="EMBL" id="NOK38230.1"/>
    </source>
</evidence>
<feature type="region of interest" description="Disordered" evidence="1">
    <location>
        <begin position="387"/>
        <end position="406"/>
    </location>
</feature>
<evidence type="ECO:0000256" key="1">
    <source>
        <dbReference type="SAM" id="MobiDB-lite"/>
    </source>
</evidence>
<evidence type="ECO:0000313" key="3">
    <source>
        <dbReference type="Proteomes" id="UP000563426"/>
    </source>
</evidence>
<name>A0A7Y4KQT7_9BACT</name>
<dbReference type="InterPro" id="IPR011990">
    <property type="entry name" value="TPR-like_helical_dom_sf"/>
</dbReference>
<dbReference type="Proteomes" id="UP000563426">
    <property type="component" value="Unassembled WGS sequence"/>
</dbReference>
<feature type="region of interest" description="Disordered" evidence="1">
    <location>
        <begin position="124"/>
        <end position="144"/>
    </location>
</feature>
<dbReference type="EMBL" id="JABFJV010000298">
    <property type="protein sequence ID" value="NOK38230.1"/>
    <property type="molecule type" value="Genomic_DNA"/>
</dbReference>
<evidence type="ECO:0008006" key="4">
    <source>
        <dbReference type="Google" id="ProtNLM"/>
    </source>
</evidence>
<dbReference type="AlphaFoldDB" id="A0A7Y4KQT7"/>
<proteinExistence type="predicted"/>
<comment type="caution">
    <text evidence="2">The sequence shown here is derived from an EMBL/GenBank/DDBJ whole genome shotgun (WGS) entry which is preliminary data.</text>
</comment>
<dbReference type="OrthoDB" id="5526845at2"/>
<protein>
    <recommendedName>
        <fullName evidence="4">Bacterial transcriptional activator domain-containing protein</fullName>
    </recommendedName>
</protein>
<feature type="compositionally biased region" description="Basic and acidic residues" evidence="1">
    <location>
        <begin position="387"/>
        <end position="397"/>
    </location>
</feature>
<dbReference type="SUPFAM" id="SSF48452">
    <property type="entry name" value="TPR-like"/>
    <property type="match status" value="1"/>
</dbReference>
<accession>A0A7Y4KQT7</accession>
<sequence length="406" mass="42795">MSERESMKLRELKEAAHALYQRGRYAQCVETYAQLAKRLPRDANVRIRLAEACRRAGQREQAIAAYREAARVLLSLGCESRARGALKAALELDPQDPTLQLEVVRLGQGAVTPTELEDEQLYRFDRLPPPTPPPGRMRNMPPPPPPSFVLNAAQEQASPVGLPAAPSIAPLNAAGVRSPVPGRLPGSGSGPGREAVLPHPRPVTPVVTPARDAATESMSRSMAKAAGASRPPEGTPLPKVIVSMAAFENPPAASTARAPGANTPPGIPPVAVARSAPQKTLPAAPLALPALPRTPPSTPPVTAKPAPMPERPTVKVIPLLNRVPGSLPAPPAPASMPHAPAGHPHASALTAPPLAVLPYKPEMRRLAPNVVALRVSPQARWVIIRSESDLEVSRSEDLPSEPTAAH</sequence>
<feature type="region of interest" description="Disordered" evidence="1">
    <location>
        <begin position="179"/>
        <end position="207"/>
    </location>
</feature>
<dbReference type="Gene3D" id="1.25.40.10">
    <property type="entry name" value="Tetratricopeptide repeat domain"/>
    <property type="match status" value="1"/>
</dbReference>
<feature type="compositionally biased region" description="Pro residues" evidence="1">
    <location>
        <begin position="127"/>
        <end position="144"/>
    </location>
</feature>
<keyword evidence="3" id="KW-1185">Reference proteome</keyword>
<reference evidence="2 3" key="1">
    <citation type="submission" date="2020-05" db="EMBL/GenBank/DDBJ databases">
        <authorList>
            <person name="Whitworth D."/>
        </authorList>
    </citation>
    <scope>NUCLEOTIDE SEQUENCE [LARGE SCALE GENOMIC DNA]</scope>
    <source>
        <strain evidence="2 3">AB043B</strain>
    </source>
</reference>
<organism evidence="2 3">
    <name type="scientific">Corallococcus exercitus</name>
    <dbReference type="NCBI Taxonomy" id="2316736"/>
    <lineage>
        <taxon>Bacteria</taxon>
        <taxon>Pseudomonadati</taxon>
        <taxon>Myxococcota</taxon>
        <taxon>Myxococcia</taxon>
        <taxon>Myxococcales</taxon>
        <taxon>Cystobacterineae</taxon>
        <taxon>Myxococcaceae</taxon>
        <taxon>Corallococcus</taxon>
    </lineage>
</organism>
<gene>
    <name evidence="2" type="ORF">HMI49_34030</name>
</gene>
<dbReference type="RefSeq" id="WP_120529467.1">
    <property type="nucleotide sequence ID" value="NZ_JABFJV010000298.1"/>
</dbReference>
<feature type="region of interest" description="Disordered" evidence="1">
    <location>
        <begin position="287"/>
        <end position="310"/>
    </location>
</feature>